<organism evidence="7">
    <name type="scientific">Culicoides sonorensis</name>
    <name type="common">Biting midge</name>
    <dbReference type="NCBI Taxonomy" id="179676"/>
    <lineage>
        <taxon>Eukaryota</taxon>
        <taxon>Metazoa</taxon>
        <taxon>Ecdysozoa</taxon>
        <taxon>Arthropoda</taxon>
        <taxon>Hexapoda</taxon>
        <taxon>Insecta</taxon>
        <taxon>Pterygota</taxon>
        <taxon>Neoptera</taxon>
        <taxon>Endopterygota</taxon>
        <taxon>Diptera</taxon>
        <taxon>Nematocera</taxon>
        <taxon>Chironomoidea</taxon>
        <taxon>Ceratopogonidae</taxon>
        <taxon>Ceratopogoninae</taxon>
        <taxon>Culicoides</taxon>
        <taxon>Monoculicoides</taxon>
    </lineage>
</organism>
<dbReference type="PANTHER" id="PTHR11863">
    <property type="entry name" value="STEROL DESATURASE"/>
    <property type="match status" value="1"/>
</dbReference>
<feature type="transmembrane region" description="Helical" evidence="5">
    <location>
        <begin position="355"/>
        <end position="372"/>
    </location>
</feature>
<evidence type="ECO:0000256" key="2">
    <source>
        <dbReference type="ARBA" id="ARBA00022692"/>
    </source>
</evidence>
<accession>A0A336LQ24</accession>
<evidence type="ECO:0000256" key="3">
    <source>
        <dbReference type="ARBA" id="ARBA00022989"/>
    </source>
</evidence>
<dbReference type="InterPro" id="IPR006694">
    <property type="entry name" value="Fatty_acid_hydroxylase"/>
</dbReference>
<sequence length="494" mass="58150">MANLEYYWYKLLDITGDSPVSGWIIIPNLISIGLYWIIAGIFFIVDMMPKTKFLIKYKLQSNTNDPLDLDKLPSVIKQVLFNQFCVQIPFSILIHPIVHLRGINSPEIDFVRQVPPMWRITLDFIVFELIREISFYYLHRLFHHPRLYQKYHKMHHEWTSPIAVAAQYCHPLEHLLVNLLPMTIGPFLMCSNVISVAIWYFHSALKTYFDHCGYNFPVFLVYDSTKHDYHHMSFNRCYGILGIMDWIHGTGYIKRDNPLILWTIGLNLFTASVYWIGALFYLILDYIDKPKWLAKYKIMPGVNEPVDMIAVVKTAKVVLFNQFVVGLGISFLVYPSVVFRGGADTIREVPTFRKFVLDIIVSLILNDIFFYYSHRLFHYGWLYKKYHKEHHEWTSPIALAGIYCTPTEHIFCNMISNTIGLVVMRSNLFTTCLWLTHAMLRTLANHSGYKFPLYYDPRSHDYHHLKFNKYFGVLGIMDWLHGTDVENSVKQKWK</sequence>
<dbReference type="Pfam" id="PF04116">
    <property type="entry name" value="FA_hydroxylase"/>
    <property type="match status" value="2"/>
</dbReference>
<dbReference type="GO" id="GO:0016491">
    <property type="term" value="F:oxidoreductase activity"/>
    <property type="evidence" value="ECO:0007669"/>
    <property type="project" value="InterPro"/>
</dbReference>
<dbReference type="EMBL" id="UFQT01000041">
    <property type="protein sequence ID" value="SSX18669.1"/>
    <property type="molecule type" value="Genomic_DNA"/>
</dbReference>
<keyword evidence="4 5" id="KW-0472">Membrane</keyword>
<dbReference type="GO" id="GO:0008610">
    <property type="term" value="P:lipid biosynthetic process"/>
    <property type="evidence" value="ECO:0007669"/>
    <property type="project" value="InterPro"/>
</dbReference>
<dbReference type="InterPro" id="IPR050307">
    <property type="entry name" value="Sterol_Desaturase_Related"/>
</dbReference>
<feature type="transmembrane region" description="Helical" evidence="5">
    <location>
        <begin position="175"/>
        <end position="201"/>
    </location>
</feature>
<feature type="domain" description="Fatty acid hydroxylase" evidence="6">
    <location>
        <begin position="125"/>
        <end position="250"/>
    </location>
</feature>
<evidence type="ECO:0000256" key="1">
    <source>
        <dbReference type="ARBA" id="ARBA00004370"/>
    </source>
</evidence>
<dbReference type="GO" id="GO:0005506">
    <property type="term" value="F:iron ion binding"/>
    <property type="evidence" value="ECO:0007669"/>
    <property type="project" value="InterPro"/>
</dbReference>
<reference evidence="7" key="1">
    <citation type="submission" date="2018-07" db="EMBL/GenBank/DDBJ databases">
        <authorList>
            <person name="Quirk P.G."/>
            <person name="Krulwich T.A."/>
        </authorList>
    </citation>
    <scope>NUCLEOTIDE SEQUENCE</scope>
</reference>
<name>A0A336LQ24_CULSO</name>
<dbReference type="VEuPathDB" id="VectorBase:CSON010391"/>
<gene>
    <name evidence="7" type="primary">CSON010391</name>
</gene>
<keyword evidence="3 5" id="KW-1133">Transmembrane helix</keyword>
<dbReference type="AlphaFoldDB" id="A0A336LQ24"/>
<feature type="transmembrane region" description="Helical" evidence="5">
    <location>
        <begin position="20"/>
        <end position="45"/>
    </location>
</feature>
<evidence type="ECO:0000313" key="7">
    <source>
        <dbReference type="EMBL" id="SSX18669.1"/>
    </source>
</evidence>
<keyword evidence="2 5" id="KW-0812">Transmembrane</keyword>
<feature type="transmembrane region" description="Helical" evidence="5">
    <location>
        <begin position="317"/>
        <end position="335"/>
    </location>
</feature>
<dbReference type="GO" id="GO:0016020">
    <property type="term" value="C:membrane"/>
    <property type="evidence" value="ECO:0007669"/>
    <property type="project" value="UniProtKB-SubCell"/>
</dbReference>
<protein>
    <submittedName>
        <fullName evidence="7">CSON010391 protein</fullName>
    </submittedName>
</protein>
<proteinExistence type="predicted"/>
<feature type="domain" description="Fatty acid hydroxylase" evidence="6">
    <location>
        <begin position="360"/>
        <end position="483"/>
    </location>
</feature>
<feature type="transmembrane region" description="Helical" evidence="5">
    <location>
        <begin position="259"/>
        <end position="284"/>
    </location>
</feature>
<comment type="subcellular location">
    <subcellularLocation>
        <location evidence="1">Membrane</location>
    </subcellularLocation>
</comment>
<evidence type="ECO:0000259" key="6">
    <source>
        <dbReference type="Pfam" id="PF04116"/>
    </source>
</evidence>
<evidence type="ECO:0000256" key="4">
    <source>
        <dbReference type="ARBA" id="ARBA00023136"/>
    </source>
</evidence>
<evidence type="ECO:0000256" key="5">
    <source>
        <dbReference type="SAM" id="Phobius"/>
    </source>
</evidence>